<evidence type="ECO:0000313" key="2">
    <source>
        <dbReference type="Proteomes" id="UP000076079"/>
    </source>
</evidence>
<proteinExistence type="predicted"/>
<accession>A0A143PGS9</accession>
<name>A0A143PGS9_LUTPR</name>
<evidence type="ECO:0000313" key="1">
    <source>
        <dbReference type="EMBL" id="AMY07767.1"/>
    </source>
</evidence>
<dbReference type="AlphaFoldDB" id="A0A143PGS9"/>
<protein>
    <submittedName>
        <fullName evidence="1">Uncharacterized protein</fullName>
    </submittedName>
</protein>
<gene>
    <name evidence="1" type="ORF">LuPra_00948</name>
</gene>
<reference evidence="2" key="2">
    <citation type="submission" date="2016-04" db="EMBL/GenBank/DDBJ databases">
        <title>First Complete Genome Sequence of a Subdivision 6 Acidobacterium.</title>
        <authorList>
            <person name="Huang S."/>
            <person name="Vieira S."/>
            <person name="Bunk B."/>
            <person name="Riedel T."/>
            <person name="Sproeer C."/>
            <person name="Overmann J."/>
        </authorList>
    </citation>
    <scope>NUCLEOTIDE SEQUENCE [LARGE SCALE GENOMIC DNA]</scope>
    <source>
        <strain evidence="2">DSM 100886 HEG_-6_39</strain>
    </source>
</reference>
<dbReference type="STRING" id="1855912.LuPra_00948"/>
<reference evidence="1 2" key="1">
    <citation type="journal article" date="2016" name="Genome Announc.">
        <title>First Complete Genome Sequence of a Subdivision 6 Acidobacterium Strain.</title>
        <authorList>
            <person name="Huang S."/>
            <person name="Vieira S."/>
            <person name="Bunk B."/>
            <person name="Riedel T."/>
            <person name="Sproer C."/>
            <person name="Overmann J."/>
        </authorList>
    </citation>
    <scope>NUCLEOTIDE SEQUENCE [LARGE SCALE GENOMIC DNA]</scope>
    <source>
        <strain evidence="2">DSM 100886 HEG_-6_39</strain>
    </source>
</reference>
<dbReference type="KEGG" id="abac:LuPra_00948"/>
<keyword evidence="2" id="KW-1185">Reference proteome</keyword>
<dbReference type="EMBL" id="CP015136">
    <property type="protein sequence ID" value="AMY07767.1"/>
    <property type="molecule type" value="Genomic_DNA"/>
</dbReference>
<dbReference type="Proteomes" id="UP000076079">
    <property type="component" value="Chromosome"/>
</dbReference>
<dbReference type="RefSeq" id="WP_110169679.1">
    <property type="nucleotide sequence ID" value="NZ_CP015136.1"/>
</dbReference>
<sequence length="69" mass="7668" precursor="true">MPLDQFQDDVLPGETVTRHLLKGRTQTVDNDEFVCAAAYARALRRGILDWAASSPCLVMLIAAARRHSK</sequence>
<organism evidence="1 2">
    <name type="scientific">Luteitalea pratensis</name>
    <dbReference type="NCBI Taxonomy" id="1855912"/>
    <lineage>
        <taxon>Bacteria</taxon>
        <taxon>Pseudomonadati</taxon>
        <taxon>Acidobacteriota</taxon>
        <taxon>Vicinamibacteria</taxon>
        <taxon>Vicinamibacterales</taxon>
        <taxon>Vicinamibacteraceae</taxon>
        <taxon>Luteitalea</taxon>
    </lineage>
</organism>